<organism evidence="1 2">
    <name type="scientific">Caerostris extrusa</name>
    <name type="common">Bark spider</name>
    <name type="synonym">Caerostris bankana</name>
    <dbReference type="NCBI Taxonomy" id="172846"/>
    <lineage>
        <taxon>Eukaryota</taxon>
        <taxon>Metazoa</taxon>
        <taxon>Ecdysozoa</taxon>
        <taxon>Arthropoda</taxon>
        <taxon>Chelicerata</taxon>
        <taxon>Arachnida</taxon>
        <taxon>Araneae</taxon>
        <taxon>Araneomorphae</taxon>
        <taxon>Entelegynae</taxon>
        <taxon>Araneoidea</taxon>
        <taxon>Araneidae</taxon>
        <taxon>Caerostris</taxon>
    </lineage>
</organism>
<name>A0AAV4UVC0_CAEEX</name>
<dbReference type="Proteomes" id="UP001054945">
    <property type="component" value="Unassembled WGS sequence"/>
</dbReference>
<sequence>MVTTTMIPVSEQYTTSTILGDLLGMNTTSDNQPSEVSEFQNEKSILDEHVLGITFTTESLESFTSKIEVFQTDSIVRPPLQQGTESTSFLEDLFAINTSDNTTAETSEKEVLIS</sequence>
<gene>
    <name evidence="1" type="ORF">CEXT_265281</name>
</gene>
<proteinExistence type="predicted"/>
<protein>
    <submittedName>
        <fullName evidence="1">Uncharacterized protein</fullName>
    </submittedName>
</protein>
<evidence type="ECO:0000313" key="2">
    <source>
        <dbReference type="Proteomes" id="UP001054945"/>
    </source>
</evidence>
<dbReference type="EMBL" id="BPLR01013456">
    <property type="protein sequence ID" value="GIY61354.1"/>
    <property type="molecule type" value="Genomic_DNA"/>
</dbReference>
<comment type="caution">
    <text evidence="1">The sequence shown here is derived from an EMBL/GenBank/DDBJ whole genome shotgun (WGS) entry which is preliminary data.</text>
</comment>
<accession>A0AAV4UVC0</accession>
<keyword evidence="2" id="KW-1185">Reference proteome</keyword>
<dbReference type="AlphaFoldDB" id="A0AAV4UVC0"/>
<evidence type="ECO:0000313" key="1">
    <source>
        <dbReference type="EMBL" id="GIY61354.1"/>
    </source>
</evidence>
<reference evidence="1 2" key="1">
    <citation type="submission" date="2021-06" db="EMBL/GenBank/DDBJ databases">
        <title>Caerostris extrusa draft genome.</title>
        <authorList>
            <person name="Kono N."/>
            <person name="Arakawa K."/>
        </authorList>
    </citation>
    <scope>NUCLEOTIDE SEQUENCE [LARGE SCALE GENOMIC DNA]</scope>
</reference>